<proteinExistence type="predicted"/>
<evidence type="ECO:0000313" key="4">
    <source>
        <dbReference type="Proteomes" id="UP000289738"/>
    </source>
</evidence>
<feature type="compositionally biased region" description="Pro residues" evidence="1">
    <location>
        <begin position="583"/>
        <end position="604"/>
    </location>
</feature>
<evidence type="ECO:0000313" key="3">
    <source>
        <dbReference type="EMBL" id="RYR11239.1"/>
    </source>
</evidence>
<dbReference type="InterPro" id="IPR058594">
    <property type="entry name" value="PB1-like_dom_pln"/>
</dbReference>
<evidence type="ECO:0000256" key="1">
    <source>
        <dbReference type="SAM" id="MobiDB-lite"/>
    </source>
</evidence>
<feature type="compositionally biased region" description="Polar residues" evidence="1">
    <location>
        <begin position="199"/>
        <end position="218"/>
    </location>
</feature>
<accession>A0A444ZAN2</accession>
<feature type="region of interest" description="Disordered" evidence="1">
    <location>
        <begin position="571"/>
        <end position="608"/>
    </location>
</feature>
<feature type="region of interest" description="Disordered" evidence="1">
    <location>
        <begin position="169"/>
        <end position="314"/>
    </location>
</feature>
<evidence type="ECO:0000259" key="2">
    <source>
        <dbReference type="Pfam" id="PF26130"/>
    </source>
</evidence>
<comment type="caution">
    <text evidence="3">The sequence shown here is derived from an EMBL/GenBank/DDBJ whole genome shotgun (WGS) entry which is preliminary data.</text>
</comment>
<dbReference type="GO" id="GO:0003676">
    <property type="term" value="F:nucleic acid binding"/>
    <property type="evidence" value="ECO:0007669"/>
    <property type="project" value="InterPro"/>
</dbReference>
<dbReference type="Pfam" id="PF26130">
    <property type="entry name" value="PB1-like"/>
    <property type="match status" value="1"/>
</dbReference>
<feature type="region of interest" description="Disordered" evidence="1">
    <location>
        <begin position="644"/>
        <end position="666"/>
    </location>
</feature>
<dbReference type="SUPFAM" id="SSF57756">
    <property type="entry name" value="Retrovirus zinc finger-like domains"/>
    <property type="match status" value="1"/>
</dbReference>
<dbReference type="Gene3D" id="4.10.60.10">
    <property type="entry name" value="Zinc finger, CCHC-type"/>
    <property type="match status" value="1"/>
</dbReference>
<name>A0A444ZAN2_ARAHY</name>
<feature type="compositionally biased region" description="Polar residues" evidence="1">
    <location>
        <begin position="251"/>
        <end position="263"/>
    </location>
</feature>
<keyword evidence="4" id="KW-1185">Reference proteome</keyword>
<dbReference type="InterPro" id="IPR036875">
    <property type="entry name" value="Znf_CCHC_sf"/>
</dbReference>
<reference evidence="3 4" key="1">
    <citation type="submission" date="2019-01" db="EMBL/GenBank/DDBJ databases">
        <title>Sequencing of cultivated peanut Arachis hypogaea provides insights into genome evolution and oil improvement.</title>
        <authorList>
            <person name="Chen X."/>
        </authorList>
    </citation>
    <scope>NUCLEOTIDE SEQUENCE [LARGE SCALE GENOMIC DNA]</scope>
    <source>
        <strain evidence="4">cv. Fuhuasheng</strain>
        <tissue evidence="3">Leaves</tissue>
    </source>
</reference>
<gene>
    <name evidence="3" type="ORF">Ahy_B05g079703</name>
</gene>
<sequence>MPSGKMQWCYPLASGKRRDCRVRCSGVIHLFRLRVQSSEYELRMNGELSPILAPRLASCIDLEWVTAIGFLETVGTRVNTVRLSEELVCRYKELLFRHRGECWWHVPGRSLDSGLRALNSDDELREMCFMAEKNDGLVDVYFERAVSSSEILERNEIVVYVEGDHDELRVVSDEPDNEPLPDKFPNQTNIPIVPADETPFSNNNEPMHNTSPPKSTEPTDLGANDPTPQKNNPTTTSNSNPSQATIAKPISKTSPVTPKSKLNSKAKPNPKSNTTSSFKPKANPKNASKPKPNPNSVSKSKVNPKPKTTTKAYCTMSTSRVSKLEKCEAKKRDSKLKHAPVEALAKSKRKFINNDDALVVDDEECEVDLSFLEVPVTGDEDMDNALDHGAESDGANSWHSEKMKTLPPSEDEFYEEDPNDLFQVFRDSIQFGMPCVHAYAALARVNKRPKDFCHKWLTMDAYGDTYAHYINPLPGQSLWEKSEQNRPQAPKTKKKTEPLIKKRRKDANESNGRSKKSKMTGTLKRQLKPFTCRYCLEKGHTKRGCPKKRAADVAQALAAAAAAVAAAKTKPNAQGNVVHAPTQAPPDAPAYAPPEAPAQAPPEAPAQTPAPIDAQVVEIDLSQPNYSDAQQSQHRSTCEAIKLQTRRRLSPPPSGPVTMDPLQGASSTTSFRLANFLKFVPTPDFKPPRKKK</sequence>
<feature type="compositionally biased region" description="Low complexity" evidence="1">
    <location>
        <begin position="279"/>
        <end position="312"/>
    </location>
</feature>
<organism evidence="3 4">
    <name type="scientific">Arachis hypogaea</name>
    <name type="common">Peanut</name>
    <dbReference type="NCBI Taxonomy" id="3818"/>
    <lineage>
        <taxon>Eukaryota</taxon>
        <taxon>Viridiplantae</taxon>
        <taxon>Streptophyta</taxon>
        <taxon>Embryophyta</taxon>
        <taxon>Tracheophyta</taxon>
        <taxon>Spermatophyta</taxon>
        <taxon>Magnoliopsida</taxon>
        <taxon>eudicotyledons</taxon>
        <taxon>Gunneridae</taxon>
        <taxon>Pentapetalae</taxon>
        <taxon>rosids</taxon>
        <taxon>fabids</taxon>
        <taxon>Fabales</taxon>
        <taxon>Fabaceae</taxon>
        <taxon>Papilionoideae</taxon>
        <taxon>50 kb inversion clade</taxon>
        <taxon>dalbergioids sensu lato</taxon>
        <taxon>Dalbergieae</taxon>
        <taxon>Pterocarpus clade</taxon>
        <taxon>Arachis</taxon>
    </lineage>
</organism>
<dbReference type="AlphaFoldDB" id="A0A444ZAN2"/>
<dbReference type="GO" id="GO:0008270">
    <property type="term" value="F:zinc ion binding"/>
    <property type="evidence" value="ECO:0007669"/>
    <property type="project" value="InterPro"/>
</dbReference>
<feature type="region of interest" description="Disordered" evidence="1">
    <location>
        <begin position="481"/>
        <end position="522"/>
    </location>
</feature>
<protein>
    <recommendedName>
        <fullName evidence="2">PB1-like domain-containing protein</fullName>
    </recommendedName>
</protein>
<feature type="domain" description="PB1-like" evidence="2">
    <location>
        <begin position="91"/>
        <end position="143"/>
    </location>
</feature>
<dbReference type="Proteomes" id="UP000289738">
    <property type="component" value="Chromosome B05"/>
</dbReference>
<feature type="compositionally biased region" description="Low complexity" evidence="1">
    <location>
        <begin position="226"/>
        <end position="243"/>
    </location>
</feature>
<dbReference type="EMBL" id="SDMP01000015">
    <property type="protein sequence ID" value="RYR11239.1"/>
    <property type="molecule type" value="Genomic_DNA"/>
</dbReference>